<feature type="compositionally biased region" description="Polar residues" evidence="7">
    <location>
        <begin position="991"/>
        <end position="1002"/>
    </location>
</feature>
<feature type="region of interest" description="Disordered" evidence="7">
    <location>
        <begin position="1161"/>
        <end position="1258"/>
    </location>
</feature>
<dbReference type="SMART" id="SM00471">
    <property type="entry name" value="HDc"/>
    <property type="match status" value="1"/>
</dbReference>
<dbReference type="InterPro" id="IPR023174">
    <property type="entry name" value="PDEase_CS"/>
</dbReference>
<feature type="compositionally biased region" description="Low complexity" evidence="7">
    <location>
        <begin position="1057"/>
        <end position="1066"/>
    </location>
</feature>
<organism evidence="9">
    <name type="scientific">Chromera velia CCMP2878</name>
    <dbReference type="NCBI Taxonomy" id="1169474"/>
    <lineage>
        <taxon>Eukaryota</taxon>
        <taxon>Sar</taxon>
        <taxon>Alveolata</taxon>
        <taxon>Colpodellida</taxon>
        <taxon>Chromeraceae</taxon>
        <taxon>Chromera</taxon>
    </lineage>
</organism>
<feature type="compositionally biased region" description="Low complexity" evidence="7">
    <location>
        <begin position="1187"/>
        <end position="1211"/>
    </location>
</feature>
<dbReference type="CDD" id="cd00077">
    <property type="entry name" value="HDc"/>
    <property type="match status" value="1"/>
</dbReference>
<feature type="compositionally biased region" description="Polar residues" evidence="7">
    <location>
        <begin position="1016"/>
        <end position="1026"/>
    </location>
</feature>
<dbReference type="PROSITE" id="PS51845">
    <property type="entry name" value="PDEASE_I_2"/>
    <property type="match status" value="1"/>
</dbReference>
<dbReference type="PANTHER" id="PTHR11347">
    <property type="entry name" value="CYCLIC NUCLEOTIDE PHOSPHODIESTERASE"/>
    <property type="match status" value="1"/>
</dbReference>
<feature type="compositionally biased region" description="Polar residues" evidence="7">
    <location>
        <begin position="956"/>
        <end position="975"/>
    </location>
</feature>
<dbReference type="InterPro" id="IPR023088">
    <property type="entry name" value="PDEase"/>
</dbReference>
<feature type="active site" description="Proton donor" evidence="3">
    <location>
        <position position="683"/>
    </location>
</feature>
<dbReference type="GO" id="GO:0004114">
    <property type="term" value="F:3',5'-cyclic-nucleotide phosphodiesterase activity"/>
    <property type="evidence" value="ECO:0007669"/>
    <property type="project" value="InterPro"/>
</dbReference>
<dbReference type="PROSITE" id="PS00126">
    <property type="entry name" value="PDEASE_I_1"/>
    <property type="match status" value="1"/>
</dbReference>
<keyword evidence="1 5" id="KW-0479">Metal-binding</keyword>
<dbReference type="GO" id="GO:0007165">
    <property type="term" value="P:signal transduction"/>
    <property type="evidence" value="ECO:0007669"/>
    <property type="project" value="InterPro"/>
</dbReference>
<gene>
    <name evidence="9" type="ORF">Cvel_8705</name>
</gene>
<evidence type="ECO:0000256" key="5">
    <source>
        <dbReference type="PIRSR" id="PIRSR623088-3"/>
    </source>
</evidence>
<feature type="binding site" evidence="4">
    <location>
        <position position="855"/>
    </location>
    <ligand>
        <name>AMP</name>
        <dbReference type="ChEBI" id="CHEBI:456215"/>
    </ligand>
</feature>
<proteinExistence type="inferred from homology"/>
<evidence type="ECO:0000256" key="7">
    <source>
        <dbReference type="SAM" id="MobiDB-lite"/>
    </source>
</evidence>
<feature type="binding site" evidence="4">
    <location>
        <begin position="683"/>
        <end position="687"/>
    </location>
    <ligand>
        <name>AMP</name>
        <dbReference type="ChEBI" id="CHEBI:456215"/>
    </ligand>
</feature>
<feature type="compositionally biased region" description="Low complexity" evidence="7">
    <location>
        <begin position="406"/>
        <end position="415"/>
    </location>
</feature>
<accession>A0A0G4HUW5</accession>
<dbReference type="AlphaFoldDB" id="A0A0G4HUW5"/>
<evidence type="ECO:0000256" key="6">
    <source>
        <dbReference type="RuleBase" id="RU363067"/>
    </source>
</evidence>
<comment type="similarity">
    <text evidence="6">Belongs to the cyclic nucleotide phosphodiesterase family.</text>
</comment>
<keyword evidence="2 6" id="KW-0378">Hydrolase</keyword>
<dbReference type="InterPro" id="IPR003607">
    <property type="entry name" value="HD/PDEase_dom"/>
</dbReference>
<feature type="binding site" evidence="5">
    <location>
        <position position="724"/>
    </location>
    <ligand>
        <name>Zn(2+)</name>
        <dbReference type="ChEBI" id="CHEBI:29105"/>
        <label>2</label>
    </ligand>
</feature>
<dbReference type="SUPFAM" id="SSF109604">
    <property type="entry name" value="HD-domain/PDEase-like"/>
    <property type="match status" value="1"/>
</dbReference>
<comment type="cofactor">
    <cofactor evidence="6">
        <name>a divalent metal cation</name>
        <dbReference type="ChEBI" id="CHEBI:60240"/>
    </cofactor>
    <text evidence="6">Binds 2 divalent metal cations per subunit. Site 1 may preferentially bind zinc ions, while site 2 has a preference for magnesium and/or manganese ions.</text>
</comment>
<dbReference type="EMBL" id="CDMZ01003959">
    <property type="protein sequence ID" value="CEM48192.1"/>
    <property type="molecule type" value="Genomic_DNA"/>
</dbReference>
<feature type="binding site" evidence="4">
    <location>
        <position position="724"/>
    </location>
    <ligand>
        <name>AMP</name>
        <dbReference type="ChEBI" id="CHEBI:456215"/>
    </ligand>
</feature>
<dbReference type="GO" id="GO:0046872">
    <property type="term" value="F:metal ion binding"/>
    <property type="evidence" value="ECO:0007669"/>
    <property type="project" value="UniProtKB-KW"/>
</dbReference>
<feature type="region of interest" description="Disordered" evidence="7">
    <location>
        <begin position="452"/>
        <end position="618"/>
    </location>
</feature>
<dbReference type="InterPro" id="IPR036971">
    <property type="entry name" value="PDEase_catalytic_dom_sf"/>
</dbReference>
<feature type="compositionally biased region" description="Polar residues" evidence="7">
    <location>
        <begin position="464"/>
        <end position="480"/>
    </location>
</feature>
<dbReference type="InterPro" id="IPR002073">
    <property type="entry name" value="PDEase_catalytic_dom"/>
</dbReference>
<feature type="binding site" evidence="5">
    <location>
        <position position="723"/>
    </location>
    <ligand>
        <name>Zn(2+)</name>
        <dbReference type="ChEBI" id="CHEBI:29105"/>
        <label>1</label>
    </ligand>
</feature>
<evidence type="ECO:0000313" key="9">
    <source>
        <dbReference type="EMBL" id="CEM48192.1"/>
    </source>
</evidence>
<feature type="compositionally biased region" description="Basic and acidic residues" evidence="7">
    <location>
        <begin position="551"/>
        <end position="574"/>
    </location>
</feature>
<sequence length="1258" mass="134893">MYLWEAVVAGWRTRWDFEALAPFPNSQVEAEYKQRVYERIKKAFRKRAGQPLVSTSIFVTVAEALGCLSLQGFSRDSLVFYCCLVVCRLLLAAVYRHMAANVRDPTLIPMLLVGYSAAHSLSDAVIVRLTFSALNPWLRIGFSAFSFASALQFQSALTIPWGTSLVKVSLSFLCSHVARFLVLASHSGWEGDLHYLFVAQGLFLLLLMADTSRTALVLETLRRNSFAYTPLELSPRPPCSPAPAPGVVKVLEDPGSPAVNGGAGGVGSPAGSLLSPVSSCSNASGRPRRLFRIDEGVGGERPPNKDALPLPGMVRRGSAALGMRGMGGVGMQSGGTRSTHPLLDQIGKLRQRYRFNDELRRFLDATAETLEGLQEGSMRADSAAQELFGLSIALSGEEDEEEMEAAEGASAVSDSGGVGGSSGGEYEELEKYLTAISGRRRLRSRRKTLMNLLAPRGDEPGALSSVSQRSARGKRQTTMELSALSLPLQIPTPSPESAGDDGGRRRIFLQGRGEKEGEEGEEGRGTPSSCLSRRSEQSEKSRGALSEGEGEGERSVERRERTGSERAGDEDRIGRGSICVSDLGEAGSMGEDSERGDRKVVKSRRRQSTAPVVGAPSASTEAVGRLDLDLHLAAETTGGRPLTAVAVAIGSRHPFLSDLSLNKGAFFRFASAVEDCYLDVPFHNSLHGAEVLNAMIFLLDISGGAKWLPRTEYLACLIACAAHDVGHPGTNNLFEVNSRSDLALTYNDRSVLENFHACVCWSILREEGSDVLEGLPDSTWRSIRLLVCDLILETDMKKHFPASAAFKAALAGWGSLEGKGGGGGRGWGTKEGDWTVGEDGAEKNLMLRMFMKAADVCHAAKPFAIHERYSRAIYEEFHAQGDLEKELGLPVSPLCNREGFDFEKEQEGFTKVIVIPMLILLSSALQNEDFDRRMLAPAEKNLRRWTNLRRDLSASASRLQFQSQGQSRSRHSISSVKGDGDRESVAGGAPTHTSAARRQSAVSEAASLKPPPRVSSGYSISSNHSPKSMEGSPARRQGPPVALPPAPLTAARRRSSRMMSGADSRGTGASVQTGGTVHPWNVVAENSSLVGEIESVASPKSPTSGPVMTPPTMSPFGGRRSAPHRTVHPFLSDDAVKNSSSSQQQRKIFASLKNLLNTADRLPSHTDLGTLCEERGREGGREREVTGGDSSVTSGASPPPAAAGEEQGGFPSPAWGGSESGHRSPGVGRVRTCPERIQEDREKGGGEKDDGLDPGGEG</sequence>
<evidence type="ECO:0000259" key="8">
    <source>
        <dbReference type="PROSITE" id="PS51845"/>
    </source>
</evidence>
<evidence type="ECO:0000256" key="3">
    <source>
        <dbReference type="PIRSR" id="PIRSR623088-1"/>
    </source>
</evidence>
<feature type="binding site" evidence="5">
    <location>
        <position position="687"/>
    </location>
    <ligand>
        <name>Zn(2+)</name>
        <dbReference type="ChEBI" id="CHEBI:29105"/>
        <label>1</label>
    </ligand>
</feature>
<feature type="domain" description="PDEase" evidence="8">
    <location>
        <begin position="608"/>
        <end position="952"/>
    </location>
</feature>
<dbReference type="EC" id="3.1.4.-" evidence="6"/>
<feature type="compositionally biased region" description="Basic and acidic residues" evidence="7">
    <location>
        <begin position="1232"/>
        <end position="1251"/>
    </location>
</feature>
<dbReference type="PRINTS" id="PR00387">
    <property type="entry name" value="PDIESTERASE1"/>
</dbReference>
<evidence type="ECO:0000256" key="2">
    <source>
        <dbReference type="ARBA" id="ARBA00022801"/>
    </source>
</evidence>
<dbReference type="Gene3D" id="1.10.1300.10">
    <property type="entry name" value="3'5'-cyclic nucleotide phosphodiesterase, catalytic domain"/>
    <property type="match status" value="1"/>
</dbReference>
<dbReference type="Pfam" id="PF00233">
    <property type="entry name" value="PDEase_I"/>
    <property type="match status" value="1"/>
</dbReference>
<feature type="region of interest" description="Disordered" evidence="7">
    <location>
        <begin position="397"/>
        <end position="425"/>
    </location>
</feature>
<feature type="binding site" evidence="5">
    <location>
        <position position="855"/>
    </location>
    <ligand>
        <name>Zn(2+)</name>
        <dbReference type="ChEBI" id="CHEBI:29105"/>
        <label>1</label>
    </ligand>
</feature>
<protein>
    <recommendedName>
        <fullName evidence="6">Phosphodiesterase</fullName>
        <ecNumber evidence="6">3.1.4.-</ecNumber>
    </recommendedName>
</protein>
<feature type="region of interest" description="Disordered" evidence="7">
    <location>
        <begin position="956"/>
        <end position="1075"/>
    </location>
</feature>
<reference evidence="9" key="1">
    <citation type="submission" date="2014-11" db="EMBL/GenBank/DDBJ databases">
        <authorList>
            <person name="Otto D Thomas"/>
            <person name="Naeem Raeece"/>
        </authorList>
    </citation>
    <scope>NUCLEOTIDE SEQUENCE</scope>
</reference>
<evidence type="ECO:0000256" key="4">
    <source>
        <dbReference type="PIRSR" id="PIRSR623088-2"/>
    </source>
</evidence>
<feature type="binding site" evidence="5">
    <location>
        <position position="724"/>
    </location>
    <ligand>
        <name>Zn(2+)</name>
        <dbReference type="ChEBI" id="CHEBI:29105"/>
        <label>1</label>
    </ligand>
</feature>
<dbReference type="VEuPathDB" id="CryptoDB:Cvel_8705"/>
<feature type="compositionally biased region" description="Basic and acidic residues" evidence="7">
    <location>
        <begin position="1172"/>
        <end position="1186"/>
    </location>
</feature>
<feature type="binding site" evidence="4">
    <location>
        <position position="906"/>
    </location>
    <ligand>
        <name>AMP</name>
        <dbReference type="ChEBI" id="CHEBI:456215"/>
    </ligand>
</feature>
<evidence type="ECO:0000256" key="1">
    <source>
        <dbReference type="ARBA" id="ARBA00022723"/>
    </source>
</evidence>
<feature type="compositionally biased region" description="Basic and acidic residues" evidence="7">
    <location>
        <begin position="533"/>
        <end position="542"/>
    </location>
</feature>
<name>A0A0G4HUW5_9ALVE</name>